<feature type="compositionally biased region" description="Pro residues" evidence="1">
    <location>
        <begin position="101"/>
        <end position="114"/>
    </location>
</feature>
<comment type="caution">
    <text evidence="2">The sequence shown here is derived from an EMBL/GenBank/DDBJ whole genome shotgun (WGS) entry which is preliminary data.</text>
</comment>
<sequence>MGEDRAERVLGAVRDGWHGLAGGDASACPGCPVCSLTRRAGGTDPVASAHLRAAADHLAAAGRELLAGLAHLGDVGSTGSSSGVPAAGAAGGTQAAATGEPPRPTTTAPPPVDPPGGDVPTWTTIPVSTGPTDEEQA</sequence>
<reference evidence="3" key="1">
    <citation type="journal article" date="2019" name="Int. J. Syst. Evol. Microbiol.">
        <title>The Global Catalogue of Microorganisms (GCM) 10K type strain sequencing project: providing services to taxonomists for standard genome sequencing and annotation.</title>
        <authorList>
            <consortium name="The Broad Institute Genomics Platform"/>
            <consortium name="The Broad Institute Genome Sequencing Center for Infectious Disease"/>
            <person name="Wu L."/>
            <person name="Ma J."/>
        </authorList>
    </citation>
    <scope>NUCLEOTIDE SEQUENCE [LARGE SCALE GENOMIC DNA]</scope>
    <source>
        <strain evidence="3">NCAIM B.02333</strain>
    </source>
</reference>
<feature type="compositionally biased region" description="Polar residues" evidence="1">
    <location>
        <begin position="122"/>
        <end position="131"/>
    </location>
</feature>
<evidence type="ECO:0000256" key="1">
    <source>
        <dbReference type="SAM" id="MobiDB-lite"/>
    </source>
</evidence>
<feature type="region of interest" description="Disordered" evidence="1">
    <location>
        <begin position="72"/>
        <end position="137"/>
    </location>
</feature>
<keyword evidence="3" id="KW-1185">Reference proteome</keyword>
<evidence type="ECO:0000313" key="2">
    <source>
        <dbReference type="EMBL" id="MFC3688400.1"/>
    </source>
</evidence>
<name>A0ABV7WF12_9MICO</name>
<accession>A0ABV7WF12</accession>
<dbReference type="RefSeq" id="WP_376984118.1">
    <property type="nucleotide sequence ID" value="NZ_JBHRWW010000004.1"/>
</dbReference>
<evidence type="ECO:0000313" key="3">
    <source>
        <dbReference type="Proteomes" id="UP001595685"/>
    </source>
</evidence>
<protein>
    <submittedName>
        <fullName evidence="2">Uncharacterized protein</fullName>
    </submittedName>
</protein>
<feature type="compositionally biased region" description="Low complexity" evidence="1">
    <location>
        <begin position="72"/>
        <end position="100"/>
    </location>
</feature>
<organism evidence="2 3">
    <name type="scientific">Aquipuribacter hungaricus</name>
    <dbReference type="NCBI Taxonomy" id="545624"/>
    <lineage>
        <taxon>Bacteria</taxon>
        <taxon>Bacillati</taxon>
        <taxon>Actinomycetota</taxon>
        <taxon>Actinomycetes</taxon>
        <taxon>Micrococcales</taxon>
        <taxon>Intrasporangiaceae</taxon>
        <taxon>Aquipuribacter</taxon>
    </lineage>
</organism>
<dbReference type="EMBL" id="JBHRWW010000004">
    <property type="protein sequence ID" value="MFC3688400.1"/>
    <property type="molecule type" value="Genomic_DNA"/>
</dbReference>
<proteinExistence type="predicted"/>
<gene>
    <name evidence="2" type="ORF">ACFOLH_08600</name>
</gene>
<dbReference type="Proteomes" id="UP001595685">
    <property type="component" value="Unassembled WGS sequence"/>
</dbReference>